<evidence type="ECO:0008006" key="3">
    <source>
        <dbReference type="Google" id="ProtNLM"/>
    </source>
</evidence>
<dbReference type="EMBL" id="PXZH01000001">
    <property type="protein sequence ID" value="RST89760.1"/>
    <property type="molecule type" value="Genomic_DNA"/>
</dbReference>
<dbReference type="AlphaFoldDB" id="A0A429Z7P6"/>
<dbReference type="Gene3D" id="3.40.30.10">
    <property type="entry name" value="Glutaredoxin"/>
    <property type="match status" value="1"/>
</dbReference>
<comment type="caution">
    <text evidence="1">The sequence shown here is derived from an EMBL/GenBank/DDBJ whole genome shotgun (WGS) entry which is preliminary data.</text>
</comment>
<gene>
    <name evidence="1" type="ORF">C7P63_01390</name>
</gene>
<reference evidence="1 2" key="1">
    <citation type="submission" date="2018-03" db="EMBL/GenBank/DDBJ databases">
        <authorList>
            <person name="Gulvik C.A."/>
        </authorList>
    </citation>
    <scope>NUCLEOTIDE SEQUENCE [LARGE SCALE GENOMIC DNA]</scope>
    <source>
        <strain evidence="1 2">JCM 31581</strain>
    </source>
</reference>
<protein>
    <recommendedName>
        <fullName evidence="3">Thioredoxin domain-containing protein</fullName>
    </recommendedName>
</protein>
<accession>A0A429Z7P6</accession>
<dbReference type="RefSeq" id="WP_125942370.1">
    <property type="nucleotide sequence ID" value="NZ_PXZH01000001.1"/>
</dbReference>
<evidence type="ECO:0000313" key="1">
    <source>
        <dbReference type="EMBL" id="RST89760.1"/>
    </source>
</evidence>
<sequence length="148" mass="17058">MTKRTFIAVCLIVSLLFVYTNLKSNSKGHPLTISNGREEKYIGISYQQLQDKITNTETDFYTIILDSNCPRCREFTADLIHSVPFDTTQRYYLDLSTIKQQATKRSFLEELNITQLPSICKFSRDGSLDVIDMKDNLFTSPENTPKKE</sequence>
<organism evidence="1 2">
    <name type="scientific">Vagococcus humatus</name>
    <dbReference type="NCBI Taxonomy" id="1889241"/>
    <lineage>
        <taxon>Bacteria</taxon>
        <taxon>Bacillati</taxon>
        <taxon>Bacillota</taxon>
        <taxon>Bacilli</taxon>
        <taxon>Lactobacillales</taxon>
        <taxon>Enterococcaceae</taxon>
        <taxon>Vagococcus</taxon>
    </lineage>
</organism>
<proteinExistence type="predicted"/>
<evidence type="ECO:0000313" key="2">
    <source>
        <dbReference type="Proteomes" id="UP000277864"/>
    </source>
</evidence>
<dbReference type="Proteomes" id="UP000277864">
    <property type="component" value="Unassembled WGS sequence"/>
</dbReference>
<keyword evidence="2" id="KW-1185">Reference proteome</keyword>
<name>A0A429Z7P6_9ENTE</name>